<evidence type="ECO:0000313" key="2">
    <source>
        <dbReference type="Proteomes" id="UP000753961"/>
    </source>
</evidence>
<sequence length="72" mass="8269">MFYSFEKLNVWMISRDIAVATYKTTLKFRADEKFGLISQLRRVSISIASNIAEGSSRKYKKIRTGTIHHVSA</sequence>
<dbReference type="AlphaFoldDB" id="A0A953HU08"/>
<dbReference type="Proteomes" id="UP000753961">
    <property type="component" value="Unassembled WGS sequence"/>
</dbReference>
<dbReference type="NCBIfam" id="TIGR02436">
    <property type="entry name" value="four helix bundle protein"/>
    <property type="match status" value="1"/>
</dbReference>
<reference evidence="1" key="1">
    <citation type="submission" date="2021-06" db="EMBL/GenBank/DDBJ databases">
        <title>44 bacteria genomes isolated from Dapeng, Shenzhen.</title>
        <authorList>
            <person name="Zheng W."/>
            <person name="Yu S."/>
            <person name="Huang Y."/>
        </authorList>
    </citation>
    <scope>NUCLEOTIDE SEQUENCE</scope>
    <source>
        <strain evidence="1">DP5N28-2</strain>
    </source>
</reference>
<keyword evidence="2" id="KW-1185">Reference proteome</keyword>
<dbReference type="InterPro" id="IPR036583">
    <property type="entry name" value="23S_rRNA_IVS_sf"/>
</dbReference>
<dbReference type="SUPFAM" id="SSF158446">
    <property type="entry name" value="IVS-encoded protein-like"/>
    <property type="match status" value="1"/>
</dbReference>
<evidence type="ECO:0000313" key="1">
    <source>
        <dbReference type="EMBL" id="MBY5958300.1"/>
    </source>
</evidence>
<name>A0A953HU08_9BACT</name>
<comment type="caution">
    <text evidence="1">The sequence shown here is derived from an EMBL/GenBank/DDBJ whole genome shotgun (WGS) entry which is preliminary data.</text>
</comment>
<dbReference type="Pfam" id="PF05635">
    <property type="entry name" value="23S_rRNA_IVP"/>
    <property type="match status" value="1"/>
</dbReference>
<protein>
    <submittedName>
        <fullName evidence="1">Four helix bundle protein</fullName>
    </submittedName>
</protein>
<organism evidence="1 2">
    <name type="scientific">Membranihabitans marinus</name>
    <dbReference type="NCBI Taxonomy" id="1227546"/>
    <lineage>
        <taxon>Bacteria</taxon>
        <taxon>Pseudomonadati</taxon>
        <taxon>Bacteroidota</taxon>
        <taxon>Saprospiria</taxon>
        <taxon>Saprospirales</taxon>
        <taxon>Saprospiraceae</taxon>
        <taxon>Membranihabitans</taxon>
    </lineage>
</organism>
<dbReference type="Gene3D" id="1.20.1440.60">
    <property type="entry name" value="23S rRNA-intervening sequence"/>
    <property type="match status" value="1"/>
</dbReference>
<proteinExistence type="predicted"/>
<gene>
    <name evidence="1" type="ORF">KUV50_09175</name>
</gene>
<dbReference type="InterPro" id="IPR012657">
    <property type="entry name" value="23S_rRNA-intervening_sequence"/>
</dbReference>
<accession>A0A953HU08</accession>
<dbReference type="EMBL" id="JAHVHU010000008">
    <property type="protein sequence ID" value="MBY5958300.1"/>
    <property type="molecule type" value="Genomic_DNA"/>
</dbReference>